<organism evidence="1 2">
    <name type="scientific">Apiospora kogelbergensis</name>
    <dbReference type="NCBI Taxonomy" id="1337665"/>
    <lineage>
        <taxon>Eukaryota</taxon>
        <taxon>Fungi</taxon>
        <taxon>Dikarya</taxon>
        <taxon>Ascomycota</taxon>
        <taxon>Pezizomycotina</taxon>
        <taxon>Sordariomycetes</taxon>
        <taxon>Xylariomycetidae</taxon>
        <taxon>Amphisphaeriales</taxon>
        <taxon>Apiosporaceae</taxon>
        <taxon>Apiospora</taxon>
    </lineage>
</organism>
<gene>
    <name evidence="1" type="ORF">PG999_000175</name>
</gene>
<accession>A0AAW0RAQ4</accession>
<reference evidence="1 2" key="1">
    <citation type="submission" date="2023-01" db="EMBL/GenBank/DDBJ databases">
        <title>Analysis of 21 Apiospora genomes using comparative genomics revels a genus with tremendous synthesis potential of carbohydrate active enzymes and secondary metabolites.</title>
        <authorList>
            <person name="Sorensen T."/>
        </authorList>
    </citation>
    <scope>NUCLEOTIDE SEQUENCE [LARGE SCALE GENOMIC DNA]</scope>
    <source>
        <strain evidence="1 2">CBS 117206</strain>
    </source>
</reference>
<comment type="caution">
    <text evidence="1">The sequence shown here is derived from an EMBL/GenBank/DDBJ whole genome shotgun (WGS) entry which is preliminary data.</text>
</comment>
<dbReference type="Proteomes" id="UP001392437">
    <property type="component" value="Unassembled WGS sequence"/>
</dbReference>
<protein>
    <submittedName>
        <fullName evidence="1">Uncharacterized protein</fullName>
    </submittedName>
</protein>
<sequence length="87" mass="9305">MCGDRWGLDVFLLLNSARVFQNGVSCFFSDAISIYYSRPSIVIGMVIGPNAQVRVLLLAALTTDSLSLPLGLSLTPEAPACGRTLET</sequence>
<name>A0AAW0RAQ4_9PEZI</name>
<keyword evidence="2" id="KW-1185">Reference proteome</keyword>
<evidence type="ECO:0000313" key="1">
    <source>
        <dbReference type="EMBL" id="KAK8132002.1"/>
    </source>
</evidence>
<evidence type="ECO:0000313" key="2">
    <source>
        <dbReference type="Proteomes" id="UP001392437"/>
    </source>
</evidence>
<dbReference type="AlphaFoldDB" id="A0AAW0RAQ4"/>
<proteinExistence type="predicted"/>
<dbReference type="EMBL" id="JAQQWP010000001">
    <property type="protein sequence ID" value="KAK8132002.1"/>
    <property type="molecule type" value="Genomic_DNA"/>
</dbReference>